<reference evidence="8 9" key="1">
    <citation type="submission" date="2017-06" db="EMBL/GenBank/DDBJ databases">
        <title>Draft genome sequence of anaerobic fermentative bacterium Anaeromicrobium sediminis DY2726D isolated from West Pacific Ocean sediments.</title>
        <authorList>
            <person name="Zeng X."/>
        </authorList>
    </citation>
    <scope>NUCLEOTIDE SEQUENCE [LARGE SCALE GENOMIC DNA]</scope>
    <source>
        <strain evidence="8 9">DY2726D</strain>
    </source>
</reference>
<dbReference type="GO" id="GO:0005524">
    <property type="term" value="F:ATP binding"/>
    <property type="evidence" value="ECO:0007669"/>
    <property type="project" value="UniProtKB-KW"/>
</dbReference>
<dbReference type="InterPro" id="IPR013767">
    <property type="entry name" value="PAS_fold"/>
</dbReference>
<protein>
    <submittedName>
        <fullName evidence="8">Fis family transcriptional regulator</fullName>
    </submittedName>
</protein>
<keyword evidence="4" id="KW-0238">DNA-binding</keyword>
<dbReference type="InterPro" id="IPR025662">
    <property type="entry name" value="Sigma_54_int_dom_ATP-bd_1"/>
</dbReference>
<dbReference type="PANTHER" id="PTHR32071:SF57">
    <property type="entry name" value="C4-DICARBOXYLATE TRANSPORT TRANSCRIPTIONAL REGULATORY PROTEIN DCTD"/>
    <property type="match status" value="1"/>
</dbReference>
<dbReference type="AlphaFoldDB" id="A0A267MIQ4"/>
<dbReference type="GO" id="GO:0043565">
    <property type="term" value="F:sequence-specific DNA binding"/>
    <property type="evidence" value="ECO:0007669"/>
    <property type="project" value="InterPro"/>
</dbReference>
<dbReference type="InterPro" id="IPR025943">
    <property type="entry name" value="Sigma_54_int_dom_ATP-bd_2"/>
</dbReference>
<dbReference type="Gene3D" id="1.10.8.60">
    <property type="match status" value="1"/>
</dbReference>
<keyword evidence="9" id="KW-1185">Reference proteome</keyword>
<dbReference type="PROSITE" id="PS00688">
    <property type="entry name" value="SIGMA54_INTERACT_3"/>
    <property type="match status" value="1"/>
</dbReference>
<name>A0A267MIQ4_9FIRM</name>
<dbReference type="InterPro" id="IPR002078">
    <property type="entry name" value="Sigma_54_int"/>
</dbReference>
<evidence type="ECO:0000256" key="2">
    <source>
        <dbReference type="ARBA" id="ARBA00022840"/>
    </source>
</evidence>
<dbReference type="PRINTS" id="PR01590">
    <property type="entry name" value="HTHFIS"/>
</dbReference>
<organism evidence="8 9">
    <name type="scientific">Anaeromicrobium sediminis</name>
    <dbReference type="NCBI Taxonomy" id="1478221"/>
    <lineage>
        <taxon>Bacteria</taxon>
        <taxon>Bacillati</taxon>
        <taxon>Bacillota</taxon>
        <taxon>Clostridia</taxon>
        <taxon>Peptostreptococcales</taxon>
        <taxon>Thermotaleaceae</taxon>
        <taxon>Anaeromicrobium</taxon>
    </lineage>
</organism>
<dbReference type="SUPFAM" id="SSF55785">
    <property type="entry name" value="PYP-like sensor domain (PAS domain)"/>
    <property type="match status" value="1"/>
</dbReference>
<feature type="domain" description="Sigma-54 factor interaction" evidence="6">
    <location>
        <begin position="279"/>
        <end position="509"/>
    </location>
</feature>
<dbReference type="PROSITE" id="PS50112">
    <property type="entry name" value="PAS"/>
    <property type="match status" value="1"/>
</dbReference>
<evidence type="ECO:0000313" key="9">
    <source>
        <dbReference type="Proteomes" id="UP000216024"/>
    </source>
</evidence>
<evidence type="ECO:0000256" key="5">
    <source>
        <dbReference type="ARBA" id="ARBA00023163"/>
    </source>
</evidence>
<sequence>MELKKIVSSVQSIAQAIASVMKVEVTIVDKNLDRIAVTGEKKASFNNRIDVDSIFAYSLKTGEGLVVENPKEHAVCKRCKDKENCKEYAEVCCPIKVKDEPVGVIGLIALNEEQRKEIIKNREDLLDFLNKMADLIGTKLIELEKTEKIKLLLKELETVLNSVDKSIVAVDEEGKIIQFNFKATELFNMDGNKLKGINIIDLIENINVNEILTGNEEVKNIPFEYNHADCSIRGFYSGKLIEVEGSKIGMVFTFSNVCEMLEVVNYISNTNIITTFDDIIGNSFVMEQVKKDAKKASFSNSTVLIHGESGTGKELFARAIHFNSNRGKGPFIPINCAAIPESLLESELFGYEEGSFTGGKKGGRAGKFELANKGTIFLDEIGDMPIHLQTKLLRVLQEYTIEKIGANDNISVDVRIIAATNRDLEKKVLEGEFREDLFYRLNVIPIHIPPLRERKEDVENIIYELLRKCNKKLNKNILGFNKDAIDIFKKYSWPGNVRELENSIEYAVNMCNLNFIGMEDLPVRLKKKKECCKNIEERIIPIKDLERREIEKALEYYKGDKQAVEKAARALGLGRATMYRKIKSYNITVSL</sequence>
<comment type="caution">
    <text evidence="8">The sequence shown here is derived from an EMBL/GenBank/DDBJ whole genome shotgun (WGS) entry which is preliminary data.</text>
</comment>
<dbReference type="InterPro" id="IPR009057">
    <property type="entry name" value="Homeodomain-like_sf"/>
</dbReference>
<dbReference type="FunFam" id="3.40.50.300:FF:000006">
    <property type="entry name" value="DNA-binding transcriptional regulator NtrC"/>
    <property type="match status" value="1"/>
</dbReference>
<dbReference type="SMART" id="SM00382">
    <property type="entry name" value="AAA"/>
    <property type="match status" value="1"/>
</dbReference>
<keyword evidence="1" id="KW-0547">Nucleotide-binding</keyword>
<dbReference type="InterPro" id="IPR025944">
    <property type="entry name" value="Sigma_54_int_dom_CS"/>
</dbReference>
<dbReference type="SUPFAM" id="SSF46689">
    <property type="entry name" value="Homeodomain-like"/>
    <property type="match status" value="1"/>
</dbReference>
<dbReference type="InterPro" id="IPR058031">
    <property type="entry name" value="AAA_lid_NorR"/>
</dbReference>
<dbReference type="Gene3D" id="1.10.10.60">
    <property type="entry name" value="Homeodomain-like"/>
    <property type="match status" value="1"/>
</dbReference>
<dbReference type="Pfam" id="PF00989">
    <property type="entry name" value="PAS"/>
    <property type="match status" value="1"/>
</dbReference>
<dbReference type="Pfam" id="PF02954">
    <property type="entry name" value="HTH_8"/>
    <property type="match status" value="1"/>
</dbReference>
<dbReference type="CDD" id="cd00009">
    <property type="entry name" value="AAA"/>
    <property type="match status" value="1"/>
</dbReference>
<dbReference type="InterPro" id="IPR002197">
    <property type="entry name" value="HTH_Fis"/>
</dbReference>
<evidence type="ECO:0000256" key="1">
    <source>
        <dbReference type="ARBA" id="ARBA00022741"/>
    </source>
</evidence>
<dbReference type="EMBL" id="NIBG01000007">
    <property type="protein sequence ID" value="PAB59464.1"/>
    <property type="molecule type" value="Genomic_DNA"/>
</dbReference>
<dbReference type="SUPFAM" id="SSF55781">
    <property type="entry name" value="GAF domain-like"/>
    <property type="match status" value="1"/>
</dbReference>
<dbReference type="PROSITE" id="PS00675">
    <property type="entry name" value="SIGMA54_INTERACT_1"/>
    <property type="match status" value="1"/>
</dbReference>
<dbReference type="InterPro" id="IPR003593">
    <property type="entry name" value="AAA+_ATPase"/>
</dbReference>
<feature type="domain" description="PAS" evidence="7">
    <location>
        <begin position="152"/>
        <end position="203"/>
    </location>
</feature>
<dbReference type="Gene3D" id="3.30.450.40">
    <property type="match status" value="1"/>
</dbReference>
<evidence type="ECO:0000259" key="7">
    <source>
        <dbReference type="PROSITE" id="PS50112"/>
    </source>
</evidence>
<dbReference type="InterPro" id="IPR000014">
    <property type="entry name" value="PAS"/>
</dbReference>
<dbReference type="InterPro" id="IPR027417">
    <property type="entry name" value="P-loop_NTPase"/>
</dbReference>
<keyword evidence="5" id="KW-0804">Transcription</keyword>
<dbReference type="Proteomes" id="UP000216024">
    <property type="component" value="Unassembled WGS sequence"/>
</dbReference>
<keyword evidence="2" id="KW-0067">ATP-binding</keyword>
<dbReference type="InterPro" id="IPR035965">
    <property type="entry name" value="PAS-like_dom_sf"/>
</dbReference>
<dbReference type="GO" id="GO:0006355">
    <property type="term" value="P:regulation of DNA-templated transcription"/>
    <property type="evidence" value="ECO:0007669"/>
    <property type="project" value="InterPro"/>
</dbReference>
<dbReference type="Gene3D" id="3.40.50.300">
    <property type="entry name" value="P-loop containing nucleotide triphosphate hydrolases"/>
    <property type="match status" value="1"/>
</dbReference>
<keyword evidence="3" id="KW-0805">Transcription regulation</keyword>
<dbReference type="Pfam" id="PF25601">
    <property type="entry name" value="AAA_lid_14"/>
    <property type="match status" value="1"/>
</dbReference>
<proteinExistence type="predicted"/>
<dbReference type="OrthoDB" id="9803970at2"/>
<dbReference type="PROSITE" id="PS50045">
    <property type="entry name" value="SIGMA54_INTERACT_4"/>
    <property type="match status" value="1"/>
</dbReference>
<dbReference type="RefSeq" id="WP_095133365.1">
    <property type="nucleotide sequence ID" value="NZ_NIBG01000007.1"/>
</dbReference>
<dbReference type="InterPro" id="IPR029016">
    <property type="entry name" value="GAF-like_dom_sf"/>
</dbReference>
<dbReference type="Pfam" id="PF00158">
    <property type="entry name" value="Sigma54_activat"/>
    <property type="match status" value="1"/>
</dbReference>
<evidence type="ECO:0000256" key="4">
    <source>
        <dbReference type="ARBA" id="ARBA00023125"/>
    </source>
</evidence>
<accession>A0A267MIQ4</accession>
<dbReference type="SMART" id="SM00091">
    <property type="entry name" value="PAS"/>
    <property type="match status" value="1"/>
</dbReference>
<evidence type="ECO:0000259" key="6">
    <source>
        <dbReference type="PROSITE" id="PS50045"/>
    </source>
</evidence>
<evidence type="ECO:0000256" key="3">
    <source>
        <dbReference type="ARBA" id="ARBA00023015"/>
    </source>
</evidence>
<evidence type="ECO:0000313" key="8">
    <source>
        <dbReference type="EMBL" id="PAB59464.1"/>
    </source>
</evidence>
<dbReference type="PROSITE" id="PS00676">
    <property type="entry name" value="SIGMA54_INTERACT_2"/>
    <property type="match status" value="1"/>
</dbReference>
<dbReference type="PANTHER" id="PTHR32071">
    <property type="entry name" value="TRANSCRIPTIONAL REGULATORY PROTEIN"/>
    <property type="match status" value="1"/>
</dbReference>
<dbReference type="Gene3D" id="3.30.450.20">
    <property type="entry name" value="PAS domain"/>
    <property type="match status" value="1"/>
</dbReference>
<dbReference type="SUPFAM" id="SSF52540">
    <property type="entry name" value="P-loop containing nucleoside triphosphate hydrolases"/>
    <property type="match status" value="1"/>
</dbReference>
<gene>
    <name evidence="8" type="ORF">CCE28_09615</name>
</gene>